<dbReference type="AlphaFoldDB" id="A0A7G9YW02"/>
<gene>
    <name evidence="1" type="ORF">LFOEMHHC_00012</name>
</gene>
<name>A0A7G9YW02_9EURY</name>
<organism evidence="1">
    <name type="scientific">Candidatus Methanophagaceae archaeon ANME-1 ERB6</name>
    <dbReference type="NCBI Taxonomy" id="2759912"/>
    <lineage>
        <taxon>Archaea</taxon>
        <taxon>Methanobacteriati</taxon>
        <taxon>Methanobacteriota</taxon>
        <taxon>Stenosarchaea group</taxon>
        <taxon>Methanomicrobia</taxon>
        <taxon>Candidatus Methanophagales</taxon>
        <taxon>Candidatus Methanophagaceae</taxon>
    </lineage>
</organism>
<dbReference type="EMBL" id="MT631503">
    <property type="protein sequence ID" value="QNO52186.1"/>
    <property type="molecule type" value="Genomic_DNA"/>
</dbReference>
<sequence>MKILKAESIFIYGNSTLVSLMTKEEKEAKKEEEGKVPEGFAEAVNEFYESADIIFKCFDEIYSDYLRGKDVREDLKEFRNKKARIFDLINDIFHREEQVKKSLDKANIEEEKKDKIVKFTQRYSDLSDDIKVVYLETSFGWINPPSNFEVSHSFDPKTNTLLIELELHSGSNIFRTKTLAIVTYILTRILQSAVLKCIEESKDKNIAVETSGFKGQANGIKKDAEKILGMLEEIEKKEKEK</sequence>
<evidence type="ECO:0000313" key="1">
    <source>
        <dbReference type="EMBL" id="QNO52186.1"/>
    </source>
</evidence>
<reference evidence="1" key="1">
    <citation type="submission" date="2020-06" db="EMBL/GenBank/DDBJ databases">
        <title>Unique genomic features of the anaerobic methanotrophic archaea.</title>
        <authorList>
            <person name="Chadwick G.L."/>
            <person name="Skennerton C.T."/>
            <person name="Laso-Perez R."/>
            <person name="Leu A.O."/>
            <person name="Speth D.R."/>
            <person name="Yu H."/>
            <person name="Morgan-Lang C."/>
            <person name="Hatzenpichler R."/>
            <person name="Goudeau D."/>
            <person name="Malmstrom R."/>
            <person name="Brazelton W.J."/>
            <person name="Woyke T."/>
            <person name="Hallam S.J."/>
            <person name="Tyson G.W."/>
            <person name="Wegener G."/>
            <person name="Boetius A."/>
            <person name="Orphan V."/>
        </authorList>
    </citation>
    <scope>NUCLEOTIDE SEQUENCE</scope>
</reference>
<proteinExistence type="predicted"/>
<protein>
    <submittedName>
        <fullName evidence="1">Uncharacterized protein</fullName>
    </submittedName>
</protein>
<accession>A0A7G9YW02</accession>